<evidence type="ECO:0000256" key="1">
    <source>
        <dbReference type="SAM" id="MobiDB-lite"/>
    </source>
</evidence>
<dbReference type="RefSeq" id="WP_380671235.1">
    <property type="nucleotide sequence ID" value="NZ_JBHTCJ010000012.1"/>
</dbReference>
<keyword evidence="4" id="KW-1185">Reference proteome</keyword>
<evidence type="ECO:0008006" key="5">
    <source>
        <dbReference type="Google" id="ProtNLM"/>
    </source>
</evidence>
<feature type="transmembrane region" description="Helical" evidence="2">
    <location>
        <begin position="115"/>
        <end position="137"/>
    </location>
</feature>
<keyword evidence="2" id="KW-0472">Membrane</keyword>
<keyword evidence="2" id="KW-1133">Transmembrane helix</keyword>
<evidence type="ECO:0000313" key="3">
    <source>
        <dbReference type="EMBL" id="MFC7343891.1"/>
    </source>
</evidence>
<feature type="transmembrane region" description="Helical" evidence="2">
    <location>
        <begin position="82"/>
        <end position="103"/>
    </location>
</feature>
<organism evidence="3 4">
    <name type="scientific">Saccharopolyspora griseoalba</name>
    <dbReference type="NCBI Taxonomy" id="1431848"/>
    <lineage>
        <taxon>Bacteria</taxon>
        <taxon>Bacillati</taxon>
        <taxon>Actinomycetota</taxon>
        <taxon>Actinomycetes</taxon>
        <taxon>Pseudonocardiales</taxon>
        <taxon>Pseudonocardiaceae</taxon>
        <taxon>Saccharopolyspora</taxon>
    </lineage>
</organism>
<feature type="transmembrane region" description="Helical" evidence="2">
    <location>
        <begin position="143"/>
        <end position="167"/>
    </location>
</feature>
<keyword evidence="2" id="KW-0812">Transmembrane</keyword>
<protein>
    <recommendedName>
        <fullName evidence="5">Integral membrane protein</fullName>
    </recommendedName>
</protein>
<evidence type="ECO:0000313" key="4">
    <source>
        <dbReference type="Proteomes" id="UP001596504"/>
    </source>
</evidence>
<feature type="region of interest" description="Disordered" evidence="1">
    <location>
        <begin position="1"/>
        <end position="38"/>
    </location>
</feature>
<comment type="caution">
    <text evidence="3">The sequence shown here is derived from an EMBL/GenBank/DDBJ whole genome shotgun (WGS) entry which is preliminary data.</text>
</comment>
<gene>
    <name evidence="3" type="ORF">ACFQRI_21000</name>
</gene>
<feature type="transmembrane region" description="Helical" evidence="2">
    <location>
        <begin position="54"/>
        <end position="70"/>
    </location>
</feature>
<evidence type="ECO:0000256" key="2">
    <source>
        <dbReference type="SAM" id="Phobius"/>
    </source>
</evidence>
<proteinExistence type="predicted"/>
<dbReference type="Proteomes" id="UP001596504">
    <property type="component" value="Unassembled WGS sequence"/>
</dbReference>
<reference evidence="4" key="1">
    <citation type="journal article" date="2019" name="Int. J. Syst. Evol. Microbiol.">
        <title>The Global Catalogue of Microorganisms (GCM) 10K type strain sequencing project: providing services to taxonomists for standard genome sequencing and annotation.</title>
        <authorList>
            <consortium name="The Broad Institute Genomics Platform"/>
            <consortium name="The Broad Institute Genome Sequencing Center for Infectious Disease"/>
            <person name="Wu L."/>
            <person name="Ma J."/>
        </authorList>
    </citation>
    <scope>NUCLEOTIDE SEQUENCE [LARGE SCALE GENOMIC DNA]</scope>
    <source>
        <strain evidence="4">WLHS5</strain>
    </source>
</reference>
<dbReference type="EMBL" id="JBHTCJ010000012">
    <property type="protein sequence ID" value="MFC7343891.1"/>
    <property type="molecule type" value="Genomic_DNA"/>
</dbReference>
<name>A0ABW2LMZ6_9PSEU</name>
<sequence>MSEEEGDRPQRGDEQDAGEPAEQPGDQQPSDERAERGDWEVFGRGVRTALRNNATAYGFSISITAAYGLVTGSRGAASALETISFAFGAAFAFLLVGSVFVARFPHGRLPESGQVATFTGGIDILSIVAALMAAYGLSQISWFLAWPLTAFGTVLAYLLIGGLDVLLARTIARRTSFGSSQ</sequence>
<accession>A0ABW2LMZ6</accession>